<dbReference type="AlphaFoldDB" id="A0A6M0H665"/>
<gene>
    <name evidence="5" type="ORF">G3M99_13075</name>
</gene>
<dbReference type="PANTHER" id="PTHR43122">
    <property type="entry name" value="FERREDOXIN SUBUNIT OF PYRUVATE:FLAVODOXIN OXIDOREDUCTASE-RELATED"/>
    <property type="match status" value="1"/>
</dbReference>
<evidence type="ECO:0000256" key="3">
    <source>
        <dbReference type="ARBA" id="ARBA00023014"/>
    </source>
</evidence>
<dbReference type="PROSITE" id="PS51379">
    <property type="entry name" value="4FE4S_FER_2"/>
    <property type="match status" value="2"/>
</dbReference>
<proteinExistence type="predicted"/>
<dbReference type="GO" id="GO:0046872">
    <property type="term" value="F:metal ion binding"/>
    <property type="evidence" value="ECO:0007669"/>
    <property type="project" value="UniProtKB-KW"/>
</dbReference>
<protein>
    <submittedName>
        <fullName evidence="5">4Fe-4S dicluster domain-containing protein</fullName>
    </submittedName>
</protein>
<sequence length="69" mass="7480">MAKVSFREERCKGCGNCIVVCPKNIISFSQGLNVKGYHPATVIEEKQAECIGCASCAKMCPDLVITVEK</sequence>
<keyword evidence="3" id="KW-0411">Iron-sulfur</keyword>
<evidence type="ECO:0000313" key="6">
    <source>
        <dbReference type="Proteomes" id="UP000481872"/>
    </source>
</evidence>
<dbReference type="PANTHER" id="PTHR43122:SF2">
    <property type="entry name" value="FERREDOXIN SUBUNIT OF PYRUVATE:FLAVODOXIN OXIDOREDUCTASE"/>
    <property type="match status" value="1"/>
</dbReference>
<dbReference type="InterPro" id="IPR017900">
    <property type="entry name" value="4Fe4S_Fe_S_CS"/>
</dbReference>
<dbReference type="SUPFAM" id="SSF54862">
    <property type="entry name" value="4Fe-4S ferredoxins"/>
    <property type="match status" value="1"/>
</dbReference>
<keyword evidence="6" id="KW-1185">Reference proteome</keyword>
<keyword evidence="1" id="KW-0479">Metal-binding</keyword>
<dbReference type="PROSITE" id="PS00198">
    <property type="entry name" value="4FE4S_FER_1"/>
    <property type="match status" value="2"/>
</dbReference>
<feature type="domain" description="4Fe-4S ferredoxin-type" evidence="4">
    <location>
        <begin position="39"/>
        <end position="69"/>
    </location>
</feature>
<dbReference type="EMBL" id="JAAGPU010000025">
    <property type="protein sequence ID" value="NEU05764.1"/>
    <property type="molecule type" value="Genomic_DNA"/>
</dbReference>
<feature type="domain" description="4Fe-4S ferredoxin-type" evidence="4">
    <location>
        <begin position="2"/>
        <end position="31"/>
    </location>
</feature>
<keyword evidence="2" id="KW-0408">Iron</keyword>
<dbReference type="GO" id="GO:0051536">
    <property type="term" value="F:iron-sulfur cluster binding"/>
    <property type="evidence" value="ECO:0007669"/>
    <property type="project" value="UniProtKB-KW"/>
</dbReference>
<comment type="caution">
    <text evidence="5">The sequence shown here is derived from an EMBL/GenBank/DDBJ whole genome shotgun (WGS) entry which is preliminary data.</text>
</comment>
<dbReference type="InterPro" id="IPR017896">
    <property type="entry name" value="4Fe4S_Fe-S-bd"/>
</dbReference>
<accession>A0A6M0H665</accession>
<dbReference type="RefSeq" id="WP_010295052.1">
    <property type="nucleotide sequence ID" value="NZ_CABKRL010000002.1"/>
</dbReference>
<dbReference type="Pfam" id="PF12838">
    <property type="entry name" value="Fer4_7"/>
    <property type="match status" value="1"/>
</dbReference>
<name>A0A6M0H665_9CLOT</name>
<dbReference type="Gene3D" id="3.30.70.20">
    <property type="match status" value="1"/>
</dbReference>
<evidence type="ECO:0000259" key="4">
    <source>
        <dbReference type="PROSITE" id="PS51379"/>
    </source>
</evidence>
<evidence type="ECO:0000256" key="2">
    <source>
        <dbReference type="ARBA" id="ARBA00023004"/>
    </source>
</evidence>
<reference evidence="5 6" key="1">
    <citation type="submission" date="2020-02" db="EMBL/GenBank/DDBJ databases">
        <title>Genome assembly of a novel Clostridium senegalense strain.</title>
        <authorList>
            <person name="Gupta T.B."/>
            <person name="Jauregui R."/>
            <person name="Maclean P."/>
            <person name="Nawarathana A."/>
            <person name="Brightwell G."/>
        </authorList>
    </citation>
    <scope>NUCLEOTIDE SEQUENCE [LARGE SCALE GENOMIC DNA]</scope>
    <source>
        <strain evidence="5 6">AGRFS4</strain>
    </source>
</reference>
<dbReference type="Proteomes" id="UP000481872">
    <property type="component" value="Unassembled WGS sequence"/>
</dbReference>
<evidence type="ECO:0000313" key="5">
    <source>
        <dbReference type="EMBL" id="NEU05764.1"/>
    </source>
</evidence>
<evidence type="ECO:0000256" key="1">
    <source>
        <dbReference type="ARBA" id="ARBA00022723"/>
    </source>
</evidence>
<organism evidence="5 6">
    <name type="scientific">Clostridium senegalense</name>
    <dbReference type="NCBI Taxonomy" id="1465809"/>
    <lineage>
        <taxon>Bacteria</taxon>
        <taxon>Bacillati</taxon>
        <taxon>Bacillota</taxon>
        <taxon>Clostridia</taxon>
        <taxon>Eubacteriales</taxon>
        <taxon>Clostridiaceae</taxon>
        <taxon>Clostridium</taxon>
    </lineage>
</organism>